<name>A0AAC9P7P8_9PROT</name>
<comment type="similarity">
    <text evidence="2 9">Belongs to the CN hydrolase family. Apolipoprotein N-acyltransferase subfamily.</text>
</comment>
<keyword evidence="4 9" id="KW-0808">Transferase</keyword>
<keyword evidence="8 9" id="KW-0012">Acyltransferase</keyword>
<dbReference type="PANTHER" id="PTHR38686:SF1">
    <property type="entry name" value="APOLIPOPROTEIN N-ACYLTRANSFERASE"/>
    <property type="match status" value="1"/>
</dbReference>
<dbReference type="InterPro" id="IPR004563">
    <property type="entry name" value="Apolipo_AcylTrfase"/>
</dbReference>
<dbReference type="HAMAP" id="MF_01148">
    <property type="entry name" value="Lnt"/>
    <property type="match status" value="1"/>
</dbReference>
<evidence type="ECO:0000256" key="6">
    <source>
        <dbReference type="ARBA" id="ARBA00022989"/>
    </source>
</evidence>
<feature type="transmembrane region" description="Helical" evidence="9">
    <location>
        <begin position="42"/>
        <end position="69"/>
    </location>
</feature>
<organism evidence="11 12">
    <name type="scientific">Granulibacter bethesdensis</name>
    <dbReference type="NCBI Taxonomy" id="364410"/>
    <lineage>
        <taxon>Bacteria</taxon>
        <taxon>Pseudomonadati</taxon>
        <taxon>Pseudomonadota</taxon>
        <taxon>Alphaproteobacteria</taxon>
        <taxon>Acetobacterales</taxon>
        <taxon>Acetobacteraceae</taxon>
        <taxon>Granulibacter</taxon>
    </lineage>
</organism>
<evidence type="ECO:0000256" key="1">
    <source>
        <dbReference type="ARBA" id="ARBA00004651"/>
    </source>
</evidence>
<comment type="subcellular location">
    <subcellularLocation>
        <location evidence="1 9">Cell membrane</location>
        <topology evidence="1 9">Multi-pass membrane protein</topology>
    </subcellularLocation>
</comment>
<reference evidence="12" key="1">
    <citation type="submission" date="2016-11" db="EMBL/GenBank/DDBJ databases">
        <title>Comparative genomic and phenotypic analysis of Granulibacter bethesdensis clinical isolates from patients with chronic granulomatous disease.</title>
        <authorList>
            <person name="Zarember K.A."/>
            <person name="Porcella S.F."/>
            <person name="Chu J."/>
            <person name="Ding L."/>
            <person name="Dahlstrom E."/>
            <person name="Barbian K."/>
            <person name="Martens C."/>
            <person name="Sykora L."/>
            <person name="Kramer S."/>
            <person name="Pettinato A.M."/>
            <person name="Hong H."/>
            <person name="Wald G."/>
            <person name="Berg L.J."/>
            <person name="Rogge L.S."/>
            <person name="Greenberg D.E."/>
            <person name="Falcone E.L."/>
            <person name="Neves J.F."/>
            <person name="Simoes M.J."/>
            <person name="Casal M."/>
            <person name="Rodriguez-Lopez F.C."/>
            <person name="Zelazny A."/>
            <person name="Gallin J.I."/>
            <person name="Holland S.M."/>
        </authorList>
    </citation>
    <scope>NUCLEOTIDE SEQUENCE [LARGE SCALE GENOMIC DNA]</scope>
    <source>
        <strain evidence="12">NIH9.1</strain>
    </source>
</reference>
<keyword evidence="5 9" id="KW-0812">Transmembrane</keyword>
<evidence type="ECO:0000256" key="7">
    <source>
        <dbReference type="ARBA" id="ARBA00023136"/>
    </source>
</evidence>
<evidence type="ECO:0000256" key="9">
    <source>
        <dbReference type="HAMAP-Rule" id="MF_01148"/>
    </source>
</evidence>
<evidence type="ECO:0000313" key="11">
    <source>
        <dbReference type="EMBL" id="APH53628.1"/>
    </source>
</evidence>
<comment type="function">
    <text evidence="9">Catalyzes the phospholipid dependent N-acylation of the N-terminal cysteine of apolipoprotein, the last step in lipoprotein maturation.</text>
</comment>
<keyword evidence="6 9" id="KW-1133">Transmembrane helix</keyword>
<feature type="transmembrane region" description="Helical" evidence="9">
    <location>
        <begin position="211"/>
        <end position="231"/>
    </location>
</feature>
<dbReference type="InterPro" id="IPR003010">
    <property type="entry name" value="C-N_Hydrolase"/>
</dbReference>
<feature type="transmembrane region" description="Helical" evidence="9">
    <location>
        <begin position="143"/>
        <end position="166"/>
    </location>
</feature>
<evidence type="ECO:0000313" key="12">
    <source>
        <dbReference type="Proteomes" id="UP000182373"/>
    </source>
</evidence>
<dbReference type="GO" id="GO:0005886">
    <property type="term" value="C:plasma membrane"/>
    <property type="evidence" value="ECO:0007669"/>
    <property type="project" value="UniProtKB-SubCell"/>
</dbReference>
<gene>
    <name evidence="9" type="primary">lnt</name>
    <name evidence="11" type="ORF">GbCGDNIH9_0392</name>
</gene>
<evidence type="ECO:0000259" key="10">
    <source>
        <dbReference type="PROSITE" id="PS50263"/>
    </source>
</evidence>
<accession>A0AAC9P7P8</accession>
<dbReference type="GO" id="GO:0042158">
    <property type="term" value="P:lipoprotein biosynthetic process"/>
    <property type="evidence" value="ECO:0007669"/>
    <property type="project" value="UniProtKB-UniRule"/>
</dbReference>
<dbReference type="InterPro" id="IPR045378">
    <property type="entry name" value="LNT_N"/>
</dbReference>
<dbReference type="CDD" id="cd07571">
    <property type="entry name" value="ALP_N-acyl_transferase"/>
    <property type="match status" value="1"/>
</dbReference>
<feature type="transmembrane region" description="Helical" evidence="9">
    <location>
        <begin position="498"/>
        <end position="517"/>
    </location>
</feature>
<dbReference type="AlphaFoldDB" id="A0AAC9P7P8"/>
<dbReference type="Pfam" id="PF00795">
    <property type="entry name" value="CN_hydrolase"/>
    <property type="match status" value="1"/>
</dbReference>
<comment type="pathway">
    <text evidence="9">Protein modification; lipoprotein biosynthesis (N-acyl transfer).</text>
</comment>
<dbReference type="EMBL" id="CP018191">
    <property type="protein sequence ID" value="APH53628.1"/>
    <property type="molecule type" value="Genomic_DNA"/>
</dbReference>
<dbReference type="RefSeq" id="WP_157692523.1">
    <property type="nucleotide sequence ID" value="NZ_CP018191.1"/>
</dbReference>
<dbReference type="NCBIfam" id="TIGR00546">
    <property type="entry name" value="lnt"/>
    <property type="match status" value="1"/>
</dbReference>
<proteinExistence type="inferred from homology"/>
<dbReference type="PANTHER" id="PTHR38686">
    <property type="entry name" value="APOLIPOPROTEIN N-ACYLTRANSFERASE"/>
    <property type="match status" value="1"/>
</dbReference>
<keyword evidence="3 9" id="KW-1003">Cell membrane</keyword>
<dbReference type="SUPFAM" id="SSF56317">
    <property type="entry name" value="Carbon-nitrogen hydrolase"/>
    <property type="match status" value="1"/>
</dbReference>
<feature type="domain" description="CN hydrolase" evidence="10">
    <location>
        <begin position="246"/>
        <end position="488"/>
    </location>
</feature>
<comment type="catalytic activity">
    <reaction evidence="9">
        <text>N-terminal S-1,2-diacyl-sn-glyceryl-L-cysteinyl-[lipoprotein] + a glycerophospholipid = N-acyl-S-1,2-diacyl-sn-glyceryl-L-cysteinyl-[lipoprotein] + a 2-acyl-sn-glycero-3-phospholipid + H(+)</text>
        <dbReference type="Rhea" id="RHEA:48228"/>
        <dbReference type="Rhea" id="RHEA-COMP:14681"/>
        <dbReference type="Rhea" id="RHEA-COMP:14684"/>
        <dbReference type="ChEBI" id="CHEBI:15378"/>
        <dbReference type="ChEBI" id="CHEBI:136912"/>
        <dbReference type="ChEBI" id="CHEBI:140656"/>
        <dbReference type="ChEBI" id="CHEBI:140657"/>
        <dbReference type="ChEBI" id="CHEBI:140660"/>
        <dbReference type="EC" id="2.3.1.269"/>
    </reaction>
</comment>
<dbReference type="Pfam" id="PF20154">
    <property type="entry name" value="LNT_N"/>
    <property type="match status" value="1"/>
</dbReference>
<dbReference type="GO" id="GO:0016410">
    <property type="term" value="F:N-acyltransferase activity"/>
    <property type="evidence" value="ECO:0007669"/>
    <property type="project" value="UniProtKB-UniRule"/>
</dbReference>
<evidence type="ECO:0000256" key="8">
    <source>
        <dbReference type="ARBA" id="ARBA00023315"/>
    </source>
</evidence>
<feature type="transmembrane region" description="Helical" evidence="9">
    <location>
        <begin position="107"/>
        <end position="131"/>
    </location>
</feature>
<dbReference type="EC" id="2.3.1.269" evidence="9"/>
<sequence>MIALPAMAVPASSSAGHAARWYLYLRDLTGWRADGAGALAGAAAAIALPPFFCIPVLLLSFPALMALIGGAATRRVAFRRGFWFGFGLNVAGLYWITEAILLEAARYWWFVPIAVPGLSALMALFIAAACAFAKGFLRGLPRLLAFSAAWTAMDLLRQFLFTGFPWNPLASIWAIPGLAGDIMLQPVAWIGTPGVTALTVLLACLPVLRPFAWGVGAGGMAVWAALGWMHLSEHPDRASALNVVLVQGNIPQGQKFDRRFLRTTWETYLRLTREGVEAAHKAMPGDPVVVVWPETASVVLLADDAAARQSIAEAAEGNPTLIGSVRFGDDGRPRNSLIAMDGQGSIQDFYDKWHLVPGGEFAPGWLPFAVQLVPGGGFVPGPGPRTLDLSGLPPFAPLICYEAIFPAQIVNEVQRPAWIVNITNDAWFGQSTGPHQHLAAVRMRAVEEGLPVMRAANTGITVAYDAYGHQVARMNQGQAGFLLARLPGPLAPTFFSRYGLIVPVLLAILLLLAAIICERQKIRAWPL</sequence>
<dbReference type="PROSITE" id="PS50263">
    <property type="entry name" value="CN_HYDROLASE"/>
    <property type="match status" value="1"/>
</dbReference>
<evidence type="ECO:0000256" key="5">
    <source>
        <dbReference type="ARBA" id="ARBA00022692"/>
    </source>
</evidence>
<evidence type="ECO:0000256" key="3">
    <source>
        <dbReference type="ARBA" id="ARBA00022475"/>
    </source>
</evidence>
<evidence type="ECO:0000256" key="4">
    <source>
        <dbReference type="ARBA" id="ARBA00022679"/>
    </source>
</evidence>
<dbReference type="Gene3D" id="3.60.110.10">
    <property type="entry name" value="Carbon-nitrogen hydrolase"/>
    <property type="match status" value="1"/>
</dbReference>
<protein>
    <recommendedName>
        <fullName evidence="9">Apolipoprotein N-acyltransferase</fullName>
        <shortName evidence="9">ALP N-acyltransferase</shortName>
        <ecNumber evidence="9">2.3.1.269</ecNumber>
    </recommendedName>
</protein>
<feature type="transmembrane region" description="Helical" evidence="9">
    <location>
        <begin position="81"/>
        <end position="101"/>
    </location>
</feature>
<dbReference type="Proteomes" id="UP000182373">
    <property type="component" value="Chromosome"/>
</dbReference>
<keyword evidence="7 9" id="KW-0472">Membrane</keyword>
<feature type="transmembrane region" description="Helical" evidence="9">
    <location>
        <begin position="186"/>
        <end position="204"/>
    </location>
</feature>
<evidence type="ECO:0000256" key="2">
    <source>
        <dbReference type="ARBA" id="ARBA00010065"/>
    </source>
</evidence>
<dbReference type="InterPro" id="IPR036526">
    <property type="entry name" value="C-N_Hydrolase_sf"/>
</dbReference>